<feature type="repeat" description="WD" evidence="3">
    <location>
        <begin position="1083"/>
        <end position="1117"/>
    </location>
</feature>
<evidence type="ECO:0000259" key="5">
    <source>
        <dbReference type="Pfam" id="PF00656"/>
    </source>
</evidence>
<dbReference type="RefSeq" id="WP_203000105.1">
    <property type="nucleotide sequence ID" value="NZ_JADWYU010000204.1"/>
</dbReference>
<evidence type="ECO:0000256" key="4">
    <source>
        <dbReference type="SAM" id="MobiDB-lite"/>
    </source>
</evidence>
<dbReference type="GO" id="GO:0006508">
    <property type="term" value="P:proteolysis"/>
    <property type="evidence" value="ECO:0007669"/>
    <property type="project" value="InterPro"/>
</dbReference>
<dbReference type="InterPro" id="IPR019775">
    <property type="entry name" value="WD40_repeat_CS"/>
</dbReference>
<feature type="region of interest" description="Disordered" evidence="4">
    <location>
        <begin position="271"/>
        <end position="294"/>
    </location>
</feature>
<dbReference type="SUPFAM" id="SSF52540">
    <property type="entry name" value="P-loop containing nucleoside triphosphate hydrolases"/>
    <property type="match status" value="1"/>
</dbReference>
<dbReference type="PROSITE" id="PS50082">
    <property type="entry name" value="WD_REPEATS_2"/>
    <property type="match status" value="2"/>
</dbReference>
<organism evidence="7 8">
    <name type="scientific">Frankia nepalensis</name>
    <dbReference type="NCBI Taxonomy" id="1836974"/>
    <lineage>
        <taxon>Bacteria</taxon>
        <taxon>Bacillati</taxon>
        <taxon>Actinomycetota</taxon>
        <taxon>Actinomycetes</taxon>
        <taxon>Frankiales</taxon>
        <taxon>Frankiaceae</taxon>
        <taxon>Frankia</taxon>
    </lineage>
</organism>
<feature type="compositionally biased region" description="Polar residues" evidence="4">
    <location>
        <begin position="273"/>
        <end position="283"/>
    </location>
</feature>
<dbReference type="InterPro" id="IPR015943">
    <property type="entry name" value="WD40/YVTN_repeat-like_dom_sf"/>
</dbReference>
<feature type="domain" description="Novel STAND NTPase 1" evidence="6">
    <location>
        <begin position="299"/>
        <end position="717"/>
    </location>
</feature>
<proteinExistence type="predicted"/>
<dbReference type="PROSITE" id="PS50294">
    <property type="entry name" value="WD_REPEATS_REGION"/>
    <property type="match status" value="1"/>
</dbReference>
<dbReference type="Pfam" id="PF00400">
    <property type="entry name" value="WD40"/>
    <property type="match status" value="1"/>
</dbReference>
<keyword evidence="1 3" id="KW-0853">WD repeat</keyword>
<keyword evidence="8" id="KW-1185">Reference proteome</keyword>
<evidence type="ECO:0000259" key="6">
    <source>
        <dbReference type="Pfam" id="PF20703"/>
    </source>
</evidence>
<dbReference type="GO" id="GO:0004197">
    <property type="term" value="F:cysteine-type endopeptidase activity"/>
    <property type="evidence" value="ECO:0007669"/>
    <property type="project" value="InterPro"/>
</dbReference>
<dbReference type="Proteomes" id="UP000604475">
    <property type="component" value="Unassembled WGS sequence"/>
</dbReference>
<evidence type="ECO:0000256" key="1">
    <source>
        <dbReference type="ARBA" id="ARBA00022574"/>
    </source>
</evidence>
<dbReference type="InterPro" id="IPR011600">
    <property type="entry name" value="Pept_C14_caspase"/>
</dbReference>
<comment type="caution">
    <text evidence="7">The sequence shown here is derived from an EMBL/GenBank/DDBJ whole genome shotgun (WGS) entry which is preliminary data.</text>
</comment>
<dbReference type="EMBL" id="JAEACQ010000154">
    <property type="protein sequence ID" value="MBL7626979.1"/>
    <property type="molecule type" value="Genomic_DNA"/>
</dbReference>
<feature type="domain" description="Peptidase C14 caspase" evidence="5">
    <location>
        <begin position="58"/>
        <end position="241"/>
    </location>
</feature>
<dbReference type="Pfam" id="PF20703">
    <property type="entry name" value="nSTAND1"/>
    <property type="match status" value="1"/>
</dbReference>
<dbReference type="NCBIfam" id="NF047832">
    <property type="entry name" value="caspase_w_EACC1"/>
    <property type="match status" value="1"/>
</dbReference>
<feature type="repeat" description="WD" evidence="3">
    <location>
        <begin position="949"/>
        <end position="990"/>
    </location>
</feature>
<dbReference type="InterPro" id="IPR001680">
    <property type="entry name" value="WD40_rpt"/>
</dbReference>
<evidence type="ECO:0000256" key="2">
    <source>
        <dbReference type="ARBA" id="ARBA00022737"/>
    </source>
</evidence>
<evidence type="ECO:0000313" key="7">
    <source>
        <dbReference type="EMBL" id="MBL7626979.1"/>
    </source>
</evidence>
<dbReference type="Gene3D" id="3.40.50.1460">
    <property type="match status" value="1"/>
</dbReference>
<sequence>MTAVTDPASPWTPGAAAFWPPGGGDLSGSGCRILLVGSGRYDPGSVFPTVESVATTLEDLHECLVQACGVPVGNIRVLEDAPNPGEFARALGDLVQEGGHTLVLYYVGHGAVDAEKNFYLTTRASIDLNRGLQPIYQALPYEQVQQMLSFSAAERIVVVLDCCYSGEATASMVAGTDKVFALGGGRDTYLLTAAARTALAPPGERHTAFSGELIRLLQSGDPSGPADLDLGHVYRHLARALPAAGRPEPQGHAGNRGAGIVLARNRAYRPPATRSSEYTTHAPETSADPLPGRGQAACPYPGLSAFGAEDARNFFGRDALLQMLAKQIVARTEDPRPLLVLGPSGAGKSSLLRAGLAGILQRGIPNVPRAWRWEVRLLTPGARVSARSRADPVGALAFLLANLLRTETGAVRARLTTDPDGLVQEVGEAMTNGVSPTTSTRLILVVDQFEELFEPDVLDADRATFTGMITLLAERSAAVVVAAVRTDYFERCAALPALRSALEGDLLLVRPMSRDELCEAIERPAARAGLSPDRDLVDLLLRDIQVFHRTDVHEAGVLPLLAHALRSTWQRSSDGRMTVAGYAETGGVARAVARSADEVYLGLDEAGRAVTRRLFLGLVRLSPDGRETTRRQRERAALFEELGGADSGQAVLEAFAGAGARLVTVGADGDTVELTHEALIRAWPRLRGWIQADRERLRTLQQITDAAATWDQEGRDPGGLYRGGRLALVLADYPASRRTGLGSVAREFLAESERVNRRRIRARRAALCVTVLLLVLAVAGTGIATTQWRTVAGQRADLQRLSRTASAQWLVAQAELLADGDPRAALRLGLAAESIAPSARNQSALLTMILNAPPDLNPGGRLDSPSRTVLPPNVTASPDGRFLAAFVTGVLKLWSFAGPGPVWTRPADDTGTTSIVAFDPNGTMMATGNSGTLAVFPVENGDPGRPVTAEGPGTEITAIALRGDGGTVAASRADGNVEIWLIDDQKDLSRVAVLTGMGGPVAGGVAFGANGQVMASADSNGAVHLWDATSPLRPGPLATFSPDGGVTAIGYSSADILAAASGDGRLSLWDVADPRRPRRLAVLRAHGGAVTSIAFSPDGTLLGLTGLDGPSTVWDVRDPFHPARRATLGDPASPKRSVFFGNNGTALIASGDLGSTMWDLSALREMMGRETEMACAAAGRGLTEDEWNHYVPEISFAVSCP</sequence>
<dbReference type="InterPro" id="IPR049052">
    <property type="entry name" value="nSTAND1"/>
</dbReference>
<dbReference type="PROSITE" id="PS00678">
    <property type="entry name" value="WD_REPEATS_1"/>
    <property type="match status" value="1"/>
</dbReference>
<gene>
    <name evidence="7" type="ORF">I7412_07330</name>
</gene>
<dbReference type="Gene3D" id="2.130.10.10">
    <property type="entry name" value="YVTN repeat-like/Quinoprotein amine dehydrogenase"/>
    <property type="match status" value="2"/>
</dbReference>
<protein>
    <submittedName>
        <fullName evidence="7">Caspase family protein</fullName>
    </submittedName>
</protein>
<dbReference type="Pfam" id="PF00656">
    <property type="entry name" value="Peptidase_C14"/>
    <property type="match status" value="1"/>
</dbReference>
<keyword evidence="2" id="KW-0677">Repeat</keyword>
<evidence type="ECO:0000313" key="8">
    <source>
        <dbReference type="Proteomes" id="UP000604475"/>
    </source>
</evidence>
<dbReference type="SUPFAM" id="SSF50998">
    <property type="entry name" value="Quinoprotein alcohol dehydrogenase-like"/>
    <property type="match status" value="1"/>
</dbReference>
<reference evidence="7" key="1">
    <citation type="submission" date="2020-12" db="EMBL/GenBank/DDBJ databases">
        <title>Genomic characterization of non-nitrogen-fixing Frankia strains.</title>
        <authorList>
            <person name="Carlos-Shanley C."/>
            <person name="Guerra T."/>
            <person name="Hahn D."/>
        </authorList>
    </citation>
    <scope>NUCLEOTIDE SEQUENCE</scope>
    <source>
        <strain evidence="7">CN6</strain>
    </source>
</reference>
<dbReference type="AlphaFoldDB" id="A0A937RGJ4"/>
<dbReference type="PANTHER" id="PTHR19879">
    <property type="entry name" value="TRANSCRIPTION INITIATION FACTOR TFIID"/>
    <property type="match status" value="1"/>
</dbReference>
<dbReference type="InterPro" id="IPR027417">
    <property type="entry name" value="P-loop_NTPase"/>
</dbReference>
<name>A0A937RGJ4_9ACTN</name>
<dbReference type="PANTHER" id="PTHR19879:SF9">
    <property type="entry name" value="TRANSCRIPTION INITIATION FACTOR TFIID SUBUNIT 5"/>
    <property type="match status" value="1"/>
</dbReference>
<evidence type="ECO:0000256" key="3">
    <source>
        <dbReference type="PROSITE-ProRule" id="PRU00221"/>
    </source>
</evidence>
<dbReference type="SMART" id="SM00320">
    <property type="entry name" value="WD40"/>
    <property type="match status" value="6"/>
</dbReference>
<accession>A0A937RGJ4</accession>
<dbReference type="InterPro" id="IPR011047">
    <property type="entry name" value="Quinoprotein_ADH-like_sf"/>
</dbReference>
<dbReference type="Gene3D" id="3.40.50.300">
    <property type="entry name" value="P-loop containing nucleotide triphosphate hydrolases"/>
    <property type="match status" value="1"/>
</dbReference>